<dbReference type="Pfam" id="PF03734">
    <property type="entry name" value="YkuD"/>
    <property type="match status" value="1"/>
</dbReference>
<dbReference type="GeneID" id="303257178"/>
<feature type="domain" description="L,D-TPase catalytic" evidence="7">
    <location>
        <begin position="89"/>
        <end position="219"/>
    </location>
</feature>
<dbReference type="InterPro" id="IPR038054">
    <property type="entry name" value="LD_TPept-like_central_sf"/>
</dbReference>
<dbReference type="InterPro" id="IPR005490">
    <property type="entry name" value="LD_TPept_cat_dom"/>
</dbReference>
<comment type="caution">
    <text evidence="8">The sequence shown here is derived from an EMBL/GenBank/DDBJ whole genome shotgun (WGS) entry which is preliminary data.</text>
</comment>
<organism evidence="8 9">
    <name type="scientific">Mediterraneibacter faecis</name>
    <dbReference type="NCBI Taxonomy" id="592978"/>
    <lineage>
        <taxon>Bacteria</taxon>
        <taxon>Bacillati</taxon>
        <taxon>Bacillota</taxon>
        <taxon>Clostridia</taxon>
        <taxon>Lachnospirales</taxon>
        <taxon>Lachnospiraceae</taxon>
        <taxon>Mediterraneibacter</taxon>
    </lineage>
</organism>
<dbReference type="CDD" id="cd16913">
    <property type="entry name" value="YkuD_like"/>
    <property type="match status" value="1"/>
</dbReference>
<evidence type="ECO:0000259" key="7">
    <source>
        <dbReference type="PROSITE" id="PS52029"/>
    </source>
</evidence>
<dbReference type="Gene3D" id="2.40.440.10">
    <property type="entry name" value="L,D-transpeptidase catalytic domain-like"/>
    <property type="match status" value="1"/>
</dbReference>
<comment type="pathway">
    <text evidence="1 6">Cell wall biogenesis; peptidoglycan biosynthesis.</text>
</comment>
<dbReference type="Gene3D" id="3.10.20.800">
    <property type="match status" value="1"/>
</dbReference>
<dbReference type="Proteomes" id="UP000448177">
    <property type="component" value="Unassembled WGS sequence"/>
</dbReference>
<dbReference type="PANTHER" id="PTHR30582:SF33">
    <property type="entry name" value="EXPORTED PROTEIN"/>
    <property type="match status" value="1"/>
</dbReference>
<protein>
    <submittedName>
        <fullName evidence="8">L,D-transpeptidase family protein</fullName>
    </submittedName>
</protein>
<dbReference type="GO" id="GO:0071555">
    <property type="term" value="P:cell wall organization"/>
    <property type="evidence" value="ECO:0007669"/>
    <property type="project" value="UniProtKB-UniRule"/>
</dbReference>
<evidence type="ECO:0000256" key="1">
    <source>
        <dbReference type="ARBA" id="ARBA00004752"/>
    </source>
</evidence>
<keyword evidence="5 6" id="KW-0961">Cell wall biogenesis/degradation</keyword>
<dbReference type="SUPFAM" id="SSF143985">
    <property type="entry name" value="L,D-transpeptidase pre-catalytic domain-like"/>
    <property type="match status" value="1"/>
</dbReference>
<evidence type="ECO:0000256" key="6">
    <source>
        <dbReference type="PROSITE-ProRule" id="PRU01373"/>
    </source>
</evidence>
<sequence>MEVSIDETKVKEWMNEFCSTYDSIGKIRSITTPTGKTASVSGGTYGWSVDEPEEIRKLIENIKSGERVEREPVYEKTVASHSQQDWGDTYVEVDLSTQHMWYIVNGSVQLETDIVTGLASDPNRATPSGVYSILEMKRDKVLTGETNPSTGEPIYRTKVSYWMRVTWTGIGFHDAIWQSAFGGNRYQTSAGSHGCINMPLDQAASLYDMLEMGTPVVIHE</sequence>
<dbReference type="GO" id="GO:0016740">
    <property type="term" value="F:transferase activity"/>
    <property type="evidence" value="ECO:0007669"/>
    <property type="project" value="UniProtKB-KW"/>
</dbReference>
<evidence type="ECO:0000256" key="2">
    <source>
        <dbReference type="ARBA" id="ARBA00022679"/>
    </source>
</evidence>
<accession>A0A844KHH6</accession>
<evidence type="ECO:0000313" key="8">
    <source>
        <dbReference type="EMBL" id="MTR77965.1"/>
    </source>
</evidence>
<feature type="active site" description="Proton donor/acceptor" evidence="6">
    <location>
        <position position="173"/>
    </location>
</feature>
<evidence type="ECO:0000256" key="3">
    <source>
        <dbReference type="ARBA" id="ARBA00022960"/>
    </source>
</evidence>
<feature type="active site" description="Nucleophile" evidence="6">
    <location>
        <position position="195"/>
    </location>
</feature>
<name>A0A844KHH6_9FIRM</name>
<dbReference type="SUPFAM" id="SSF141523">
    <property type="entry name" value="L,D-transpeptidase catalytic domain-like"/>
    <property type="match status" value="1"/>
</dbReference>
<evidence type="ECO:0000313" key="9">
    <source>
        <dbReference type="Proteomes" id="UP000448177"/>
    </source>
</evidence>
<gene>
    <name evidence="8" type="ORF">GMD21_15185</name>
</gene>
<proteinExistence type="predicted"/>
<dbReference type="RefSeq" id="WP_055158459.1">
    <property type="nucleotide sequence ID" value="NZ_JADPLP010000025.1"/>
</dbReference>
<dbReference type="InterPro" id="IPR038063">
    <property type="entry name" value="Transpep_catalytic_dom"/>
</dbReference>
<evidence type="ECO:0000256" key="4">
    <source>
        <dbReference type="ARBA" id="ARBA00022984"/>
    </source>
</evidence>
<keyword evidence="4 6" id="KW-0573">Peptidoglycan synthesis</keyword>
<dbReference type="GO" id="GO:0008360">
    <property type="term" value="P:regulation of cell shape"/>
    <property type="evidence" value="ECO:0007669"/>
    <property type="project" value="UniProtKB-UniRule"/>
</dbReference>
<dbReference type="GO" id="GO:0071972">
    <property type="term" value="F:peptidoglycan L,D-transpeptidase activity"/>
    <property type="evidence" value="ECO:0007669"/>
    <property type="project" value="TreeGrafter"/>
</dbReference>
<reference evidence="8 9" key="1">
    <citation type="journal article" date="2019" name="Nat. Med.">
        <title>A library of human gut bacterial isolates paired with longitudinal multiomics data enables mechanistic microbiome research.</title>
        <authorList>
            <person name="Poyet M."/>
            <person name="Groussin M."/>
            <person name="Gibbons S.M."/>
            <person name="Avila-Pacheco J."/>
            <person name="Jiang X."/>
            <person name="Kearney S.M."/>
            <person name="Perrotta A.R."/>
            <person name="Berdy B."/>
            <person name="Zhao S."/>
            <person name="Lieberman T.D."/>
            <person name="Swanson P.K."/>
            <person name="Smith M."/>
            <person name="Roesemann S."/>
            <person name="Alexander J.E."/>
            <person name="Rich S.A."/>
            <person name="Livny J."/>
            <person name="Vlamakis H."/>
            <person name="Clish C."/>
            <person name="Bullock K."/>
            <person name="Deik A."/>
            <person name="Scott J."/>
            <person name="Pierce K.A."/>
            <person name="Xavier R.J."/>
            <person name="Alm E.J."/>
        </authorList>
    </citation>
    <scope>NUCLEOTIDE SEQUENCE [LARGE SCALE GENOMIC DNA]</scope>
    <source>
        <strain evidence="8 9">BIOML-A1</strain>
    </source>
</reference>
<dbReference type="PROSITE" id="PS52029">
    <property type="entry name" value="LD_TPASE"/>
    <property type="match status" value="1"/>
</dbReference>
<dbReference type="InterPro" id="IPR050979">
    <property type="entry name" value="LD-transpeptidase"/>
</dbReference>
<dbReference type="Pfam" id="PF12229">
    <property type="entry name" value="PG_binding_4"/>
    <property type="match status" value="1"/>
</dbReference>
<dbReference type="GO" id="GO:0005576">
    <property type="term" value="C:extracellular region"/>
    <property type="evidence" value="ECO:0007669"/>
    <property type="project" value="TreeGrafter"/>
</dbReference>
<dbReference type="UniPathway" id="UPA00219"/>
<dbReference type="InterPro" id="IPR022029">
    <property type="entry name" value="YoaR-like_PG-bd"/>
</dbReference>
<dbReference type="GO" id="GO:0018104">
    <property type="term" value="P:peptidoglycan-protein cross-linking"/>
    <property type="evidence" value="ECO:0007669"/>
    <property type="project" value="TreeGrafter"/>
</dbReference>
<dbReference type="PANTHER" id="PTHR30582">
    <property type="entry name" value="L,D-TRANSPEPTIDASE"/>
    <property type="match status" value="1"/>
</dbReference>
<dbReference type="EMBL" id="WNAF01000017">
    <property type="protein sequence ID" value="MTR77965.1"/>
    <property type="molecule type" value="Genomic_DNA"/>
</dbReference>
<keyword evidence="3 6" id="KW-0133">Cell shape</keyword>
<evidence type="ECO:0000256" key="5">
    <source>
        <dbReference type="ARBA" id="ARBA00023316"/>
    </source>
</evidence>
<keyword evidence="2" id="KW-0808">Transferase</keyword>
<keyword evidence="9" id="KW-1185">Reference proteome</keyword>
<dbReference type="AlphaFoldDB" id="A0A844KHH6"/>